<evidence type="ECO:0000259" key="2">
    <source>
        <dbReference type="Pfam" id="PF05305"/>
    </source>
</evidence>
<feature type="chain" id="PRO_5039037289" description="DUF732 domain-containing protein" evidence="1">
    <location>
        <begin position="22"/>
        <end position="173"/>
    </location>
</feature>
<organism evidence="3 4">
    <name type="scientific">Mycolicibacterium litorale</name>
    <dbReference type="NCBI Taxonomy" id="758802"/>
    <lineage>
        <taxon>Bacteria</taxon>
        <taxon>Bacillati</taxon>
        <taxon>Actinomycetota</taxon>
        <taxon>Actinomycetes</taxon>
        <taxon>Mycobacteriales</taxon>
        <taxon>Mycobacteriaceae</taxon>
        <taxon>Mycolicibacterium</taxon>
    </lineage>
</organism>
<feature type="domain" description="DUF732" evidence="2">
    <location>
        <begin position="40"/>
        <end position="114"/>
    </location>
</feature>
<evidence type="ECO:0000313" key="3">
    <source>
        <dbReference type="EMBL" id="BCI52228.1"/>
    </source>
</evidence>
<gene>
    <name evidence="3" type="ORF">NIIDNTM18_15060</name>
</gene>
<dbReference type="AlphaFoldDB" id="A0A6S6P7H8"/>
<evidence type="ECO:0000313" key="4">
    <source>
        <dbReference type="Proteomes" id="UP000515734"/>
    </source>
</evidence>
<reference evidence="3 4" key="1">
    <citation type="submission" date="2020-07" db="EMBL/GenBank/DDBJ databases">
        <title>Complete genome sequence of Mycolicibacterium litorale like strain isolated from cardiac implantable electronic device infection.</title>
        <authorList>
            <person name="Fukano H."/>
            <person name="Miyama H."/>
            <person name="Hoshino Y."/>
        </authorList>
    </citation>
    <scope>NUCLEOTIDE SEQUENCE [LARGE SCALE GENOMIC DNA]</scope>
    <source>
        <strain evidence="3 4">NIIDNTM18</strain>
    </source>
</reference>
<sequence>MKLRRALAVKRAAITTGVAVALCCGSGWVVAPVASASPTDDAYLAAIEADGVPIFGRDYVIALGHAICDTARQNPSMQVVDLVLDVVGNENKPSPYSFDQGKVIANSALANYCPGGTAGSVPAAPVIAPPPVNTPSTPPVLDAPSANVPNIGCTWVNGYTKKDGTRVRGHYRC</sequence>
<accession>A0A6S6P7H8</accession>
<proteinExistence type="predicted"/>
<protein>
    <recommendedName>
        <fullName evidence="2">DUF732 domain-containing protein</fullName>
    </recommendedName>
</protein>
<feature type="signal peptide" evidence="1">
    <location>
        <begin position="1"/>
        <end position="21"/>
    </location>
</feature>
<dbReference type="InterPro" id="IPR007969">
    <property type="entry name" value="DUF732"/>
</dbReference>
<dbReference type="Pfam" id="PF05305">
    <property type="entry name" value="DUF732"/>
    <property type="match status" value="1"/>
</dbReference>
<dbReference type="RefSeq" id="WP_185295078.1">
    <property type="nucleotide sequence ID" value="NZ_AP023287.1"/>
</dbReference>
<name>A0A6S6P7H8_9MYCO</name>
<evidence type="ECO:0000256" key="1">
    <source>
        <dbReference type="SAM" id="SignalP"/>
    </source>
</evidence>
<dbReference type="Proteomes" id="UP000515734">
    <property type="component" value="Chromosome"/>
</dbReference>
<keyword evidence="1" id="KW-0732">Signal</keyword>
<dbReference type="EMBL" id="AP023287">
    <property type="protein sequence ID" value="BCI52228.1"/>
    <property type="molecule type" value="Genomic_DNA"/>
</dbReference>